<evidence type="ECO:0000256" key="5">
    <source>
        <dbReference type="SAM" id="Phobius"/>
    </source>
</evidence>
<reference evidence="6 7" key="1">
    <citation type="submission" date="2014-04" db="EMBL/GenBank/DDBJ databases">
        <authorList>
            <consortium name="DOE Joint Genome Institute"/>
            <person name="Kuo A."/>
            <person name="Kohler A."/>
            <person name="Costa M.D."/>
            <person name="Nagy L.G."/>
            <person name="Floudas D."/>
            <person name="Copeland A."/>
            <person name="Barry K.W."/>
            <person name="Cichocki N."/>
            <person name="Veneault-Fourrey C."/>
            <person name="LaButti K."/>
            <person name="Lindquist E.A."/>
            <person name="Lipzen A."/>
            <person name="Lundell T."/>
            <person name="Morin E."/>
            <person name="Murat C."/>
            <person name="Sun H."/>
            <person name="Tunlid A."/>
            <person name="Henrissat B."/>
            <person name="Grigoriev I.V."/>
            <person name="Hibbett D.S."/>
            <person name="Martin F."/>
            <person name="Nordberg H.P."/>
            <person name="Cantor M.N."/>
            <person name="Hua S.X."/>
        </authorList>
    </citation>
    <scope>NUCLEOTIDE SEQUENCE [LARGE SCALE GENOMIC DNA]</scope>
    <source>
        <strain evidence="6 7">441</strain>
    </source>
</reference>
<comment type="subcellular location">
    <subcellularLocation>
        <location evidence="1">Membrane</location>
        <topology evidence="1">Multi-pass membrane protein</topology>
    </subcellularLocation>
</comment>
<feature type="transmembrane region" description="Helical" evidence="5">
    <location>
        <begin position="37"/>
        <end position="62"/>
    </location>
</feature>
<dbReference type="InterPro" id="IPR007568">
    <property type="entry name" value="RTA1"/>
</dbReference>
<evidence type="ECO:0000313" key="6">
    <source>
        <dbReference type="EMBL" id="KIK24694.1"/>
    </source>
</evidence>
<dbReference type="PANTHER" id="PTHR31465:SF9">
    <property type="entry name" value="SPHINGOID LONG-CHAIN BASE TRANSPORTER RSB1"/>
    <property type="match status" value="1"/>
</dbReference>
<dbReference type="Pfam" id="PF04479">
    <property type="entry name" value="RTA1"/>
    <property type="match status" value="1"/>
</dbReference>
<dbReference type="Proteomes" id="UP000054018">
    <property type="component" value="Unassembled WGS sequence"/>
</dbReference>
<keyword evidence="2 5" id="KW-0812">Transmembrane</keyword>
<accession>A0A0C9ZFG7</accession>
<evidence type="ECO:0000256" key="2">
    <source>
        <dbReference type="ARBA" id="ARBA00022692"/>
    </source>
</evidence>
<dbReference type="GO" id="GO:0000324">
    <property type="term" value="C:fungal-type vacuole"/>
    <property type="evidence" value="ECO:0007669"/>
    <property type="project" value="TreeGrafter"/>
</dbReference>
<keyword evidence="4 5" id="KW-0472">Membrane</keyword>
<evidence type="ECO:0000256" key="1">
    <source>
        <dbReference type="ARBA" id="ARBA00004141"/>
    </source>
</evidence>
<proteinExistence type="predicted"/>
<gene>
    <name evidence="6" type="ORF">PISMIDRAFT_678065</name>
</gene>
<reference evidence="7" key="2">
    <citation type="submission" date="2015-01" db="EMBL/GenBank/DDBJ databases">
        <title>Evolutionary Origins and Diversification of the Mycorrhizal Mutualists.</title>
        <authorList>
            <consortium name="DOE Joint Genome Institute"/>
            <consortium name="Mycorrhizal Genomics Consortium"/>
            <person name="Kohler A."/>
            <person name="Kuo A."/>
            <person name="Nagy L.G."/>
            <person name="Floudas D."/>
            <person name="Copeland A."/>
            <person name="Barry K.W."/>
            <person name="Cichocki N."/>
            <person name="Veneault-Fourrey C."/>
            <person name="LaButti K."/>
            <person name="Lindquist E.A."/>
            <person name="Lipzen A."/>
            <person name="Lundell T."/>
            <person name="Morin E."/>
            <person name="Murat C."/>
            <person name="Riley R."/>
            <person name="Ohm R."/>
            <person name="Sun H."/>
            <person name="Tunlid A."/>
            <person name="Henrissat B."/>
            <person name="Grigoriev I.V."/>
            <person name="Hibbett D.S."/>
            <person name="Martin F."/>
        </authorList>
    </citation>
    <scope>NUCLEOTIDE SEQUENCE [LARGE SCALE GENOMIC DNA]</scope>
    <source>
        <strain evidence="7">441</strain>
    </source>
</reference>
<dbReference type="HOGENOM" id="CLU_033465_6_0_1"/>
<dbReference type="AlphaFoldDB" id="A0A0C9ZFG7"/>
<name>A0A0C9ZFG7_9AGAM</name>
<keyword evidence="7" id="KW-1185">Reference proteome</keyword>
<feature type="transmembrane region" description="Helical" evidence="5">
    <location>
        <begin position="114"/>
        <end position="138"/>
    </location>
</feature>
<organism evidence="6 7">
    <name type="scientific">Pisolithus microcarpus 441</name>
    <dbReference type="NCBI Taxonomy" id="765257"/>
    <lineage>
        <taxon>Eukaryota</taxon>
        <taxon>Fungi</taxon>
        <taxon>Dikarya</taxon>
        <taxon>Basidiomycota</taxon>
        <taxon>Agaricomycotina</taxon>
        <taxon>Agaricomycetes</taxon>
        <taxon>Agaricomycetidae</taxon>
        <taxon>Boletales</taxon>
        <taxon>Sclerodermatineae</taxon>
        <taxon>Pisolithaceae</taxon>
        <taxon>Pisolithus</taxon>
    </lineage>
</organism>
<evidence type="ECO:0000256" key="3">
    <source>
        <dbReference type="ARBA" id="ARBA00022989"/>
    </source>
</evidence>
<feature type="transmembrane region" description="Helical" evidence="5">
    <location>
        <begin position="74"/>
        <end position="94"/>
    </location>
</feature>
<dbReference type="OrthoDB" id="3358017at2759"/>
<keyword evidence="3 5" id="KW-1133">Transmembrane helix</keyword>
<sequence>MWWLIPTVVVAGILEVLGWSARLWSSISPTLLTPFEIQLIGTILAPTPFLAANFLVLGKIIVRLGPQYSRLSPKFYALIFCTFDVICLIIQVVGGAYAAGEVNRSQNPDKGGNIMLLGVILQLCAMALYVLCAGEFILRFLNDIPVRKNSMTVSKEKRYANIIEWNIIRWLILGLAIQIFCLFVRATYRTVELSKGWSGPIISIQAYINVFDGLMMTIALYTMNLIHPSFFLAETLPVAGGVGLPRHCSASVTCTTDSASMWT</sequence>
<dbReference type="GO" id="GO:0005886">
    <property type="term" value="C:plasma membrane"/>
    <property type="evidence" value="ECO:0007669"/>
    <property type="project" value="TreeGrafter"/>
</dbReference>
<dbReference type="STRING" id="765257.A0A0C9ZFG7"/>
<dbReference type="EMBL" id="KN833714">
    <property type="protein sequence ID" value="KIK24694.1"/>
    <property type="molecule type" value="Genomic_DNA"/>
</dbReference>
<feature type="transmembrane region" description="Helical" evidence="5">
    <location>
        <begin position="167"/>
        <end position="188"/>
    </location>
</feature>
<feature type="transmembrane region" description="Helical" evidence="5">
    <location>
        <begin position="200"/>
        <end position="221"/>
    </location>
</feature>
<protein>
    <submittedName>
        <fullName evidence="6">Uncharacterized protein</fullName>
    </submittedName>
</protein>
<evidence type="ECO:0000313" key="7">
    <source>
        <dbReference type="Proteomes" id="UP000054018"/>
    </source>
</evidence>
<evidence type="ECO:0000256" key="4">
    <source>
        <dbReference type="ARBA" id="ARBA00023136"/>
    </source>
</evidence>
<dbReference type="PANTHER" id="PTHR31465">
    <property type="entry name" value="PROTEIN RTA1-RELATED"/>
    <property type="match status" value="1"/>
</dbReference>